<feature type="domain" description="DUF4399" evidence="2">
    <location>
        <begin position="209"/>
        <end position="293"/>
    </location>
</feature>
<dbReference type="EMBL" id="HBFC01006771">
    <property type="protein sequence ID" value="CAD8701125.1"/>
    <property type="molecule type" value="Transcribed_RNA"/>
</dbReference>
<evidence type="ECO:0000256" key="1">
    <source>
        <dbReference type="SAM" id="Phobius"/>
    </source>
</evidence>
<keyword evidence="1" id="KW-1133">Transmembrane helix</keyword>
<accession>A0A7S0SCW4</accession>
<evidence type="ECO:0000259" key="2">
    <source>
        <dbReference type="Pfam" id="PF14347"/>
    </source>
</evidence>
<feature type="transmembrane region" description="Helical" evidence="1">
    <location>
        <begin position="20"/>
        <end position="41"/>
    </location>
</feature>
<proteinExistence type="predicted"/>
<dbReference type="Pfam" id="PF14347">
    <property type="entry name" value="DUF4399"/>
    <property type="match status" value="1"/>
</dbReference>
<gene>
    <name evidence="3" type="ORF">MANT1106_LOCUS3807</name>
</gene>
<dbReference type="AlphaFoldDB" id="A0A7S0SCW4"/>
<keyword evidence="1" id="KW-0472">Membrane</keyword>
<keyword evidence="1" id="KW-0812">Transmembrane</keyword>
<evidence type="ECO:0000313" key="3">
    <source>
        <dbReference type="EMBL" id="CAD8701125.1"/>
    </source>
</evidence>
<name>A0A7S0SCW4_9CHLO</name>
<protein>
    <recommendedName>
        <fullName evidence="2">DUF4399 domain-containing protein</fullName>
    </recommendedName>
</protein>
<reference evidence="3" key="1">
    <citation type="submission" date="2021-01" db="EMBL/GenBank/DDBJ databases">
        <authorList>
            <person name="Corre E."/>
            <person name="Pelletier E."/>
            <person name="Niang G."/>
            <person name="Scheremetjew M."/>
            <person name="Finn R."/>
            <person name="Kale V."/>
            <person name="Holt S."/>
            <person name="Cochrane G."/>
            <person name="Meng A."/>
            <person name="Brown T."/>
            <person name="Cohen L."/>
        </authorList>
    </citation>
    <scope>NUCLEOTIDE SEQUENCE</scope>
    <source>
        <strain evidence="3">SL-175</strain>
    </source>
</reference>
<organism evidence="3">
    <name type="scientific">Mantoniella antarctica</name>
    <dbReference type="NCBI Taxonomy" id="81844"/>
    <lineage>
        <taxon>Eukaryota</taxon>
        <taxon>Viridiplantae</taxon>
        <taxon>Chlorophyta</taxon>
        <taxon>Mamiellophyceae</taxon>
        <taxon>Mamiellales</taxon>
        <taxon>Mamiellaceae</taxon>
        <taxon>Mantoniella</taxon>
    </lineage>
</organism>
<dbReference type="InterPro" id="IPR025512">
    <property type="entry name" value="DUF4399"/>
</dbReference>
<sequence>MSTHYESTPLLDKPRPHSTNFSKALIGAAIVVVSLVGALFATGGATQLLDRAGYSFGPGELYAQPFFNDAGVEQGQCDFVTCPNNEPGFHKYSFVDNCLGGGAGCIGLTGGCRNCRIGDGAGTNPSYLPLCPSCVCDYHQLSAADCAPADNKFEEGYIPPNVSSDYLNPNSVKLKGPDSKDLDGASVEILKGGIQVFMTVSGGSPLFKVEPASYGHGAMQSSGHFHIVVDTGDTFWPEGTTMPNDPTHIHYGDGQTDANLILSPGQHTLLLQMCNSDHQSYGEAFASYVTITVLEPSS</sequence>